<dbReference type="SUPFAM" id="SSF56954">
    <property type="entry name" value="Outer membrane efflux proteins (OEP)"/>
    <property type="match status" value="1"/>
</dbReference>
<evidence type="ECO:0000256" key="6">
    <source>
        <dbReference type="ARBA" id="ARBA00023136"/>
    </source>
</evidence>
<dbReference type="PANTHER" id="PTHR30026:SF22">
    <property type="entry name" value="OUTER MEMBRANE EFFLUX PROTEIN"/>
    <property type="match status" value="1"/>
</dbReference>
<evidence type="ECO:0000256" key="9">
    <source>
        <dbReference type="SAM" id="MobiDB-lite"/>
    </source>
</evidence>
<dbReference type="NCBIfam" id="TIGR01844">
    <property type="entry name" value="type_I_sec_TolC"/>
    <property type="match status" value="1"/>
</dbReference>
<evidence type="ECO:0000256" key="4">
    <source>
        <dbReference type="ARBA" id="ARBA00022452"/>
    </source>
</evidence>
<dbReference type="InterPro" id="IPR051906">
    <property type="entry name" value="TolC-like"/>
</dbReference>
<dbReference type="InterPro" id="IPR010130">
    <property type="entry name" value="T1SS_OMP_TolC"/>
</dbReference>
<dbReference type="InterPro" id="IPR003423">
    <property type="entry name" value="OMP_efflux"/>
</dbReference>
<dbReference type="EMBL" id="AP025637">
    <property type="protein sequence ID" value="BDG72735.1"/>
    <property type="molecule type" value="Genomic_DNA"/>
</dbReference>
<dbReference type="Pfam" id="PF02321">
    <property type="entry name" value="OEP"/>
    <property type="match status" value="2"/>
</dbReference>
<dbReference type="Proteomes" id="UP000831327">
    <property type="component" value="Chromosome"/>
</dbReference>
<evidence type="ECO:0000256" key="8">
    <source>
        <dbReference type="SAM" id="Coils"/>
    </source>
</evidence>
<dbReference type="Gene3D" id="1.20.1600.10">
    <property type="entry name" value="Outer membrane efflux proteins (OEP)"/>
    <property type="match status" value="1"/>
</dbReference>
<evidence type="ECO:0000256" key="1">
    <source>
        <dbReference type="ARBA" id="ARBA00004442"/>
    </source>
</evidence>
<comment type="similarity">
    <text evidence="2">Belongs to the outer membrane factor (OMF) (TC 1.B.17) family.</text>
</comment>
<keyword evidence="8" id="KW-0175">Coiled coil</keyword>
<feature type="region of interest" description="Disordered" evidence="9">
    <location>
        <begin position="479"/>
        <end position="510"/>
    </location>
</feature>
<evidence type="ECO:0000256" key="5">
    <source>
        <dbReference type="ARBA" id="ARBA00022692"/>
    </source>
</evidence>
<gene>
    <name evidence="10" type="ORF">Rmf_26640</name>
</gene>
<keyword evidence="4" id="KW-1134">Transmembrane beta strand</keyword>
<name>A0ABN6P348_9PROT</name>
<feature type="coiled-coil region" evidence="8">
    <location>
        <begin position="344"/>
        <end position="403"/>
    </location>
</feature>
<dbReference type="PANTHER" id="PTHR30026">
    <property type="entry name" value="OUTER MEMBRANE PROTEIN TOLC"/>
    <property type="match status" value="1"/>
</dbReference>
<evidence type="ECO:0000256" key="3">
    <source>
        <dbReference type="ARBA" id="ARBA00022448"/>
    </source>
</evidence>
<proteinExistence type="inferred from homology"/>
<evidence type="ECO:0000256" key="2">
    <source>
        <dbReference type="ARBA" id="ARBA00007613"/>
    </source>
</evidence>
<keyword evidence="7" id="KW-0998">Cell outer membrane</keyword>
<protein>
    <submittedName>
        <fullName evidence="10">Type I secretion protein TolC</fullName>
    </submittedName>
</protein>
<evidence type="ECO:0000313" key="11">
    <source>
        <dbReference type="Proteomes" id="UP000831327"/>
    </source>
</evidence>
<dbReference type="RefSeq" id="WP_244406925.1">
    <property type="nucleotide sequence ID" value="NZ_AP025637.1"/>
</dbReference>
<comment type="subcellular location">
    <subcellularLocation>
        <location evidence="1">Cell outer membrane</location>
    </subcellularLocation>
</comment>
<reference evidence="10 11" key="1">
    <citation type="journal article" date="2016" name="Microbes Environ.">
        <title>Phylogenetically diverse aerobic anoxygenic phototrophic bacteria isolated from epilithic biofilms in Tama river, Japan.</title>
        <authorList>
            <person name="Hirose S."/>
            <person name="Matsuura K."/>
            <person name="Haruta S."/>
        </authorList>
    </citation>
    <scope>NUCLEOTIDE SEQUENCE [LARGE SCALE GENOMIC DNA]</scope>
    <source>
        <strain evidence="10 11">S08</strain>
    </source>
</reference>
<accession>A0ABN6P348</accession>
<keyword evidence="6" id="KW-0472">Membrane</keyword>
<sequence length="510" mass="55170">MSLRSKMLLSAALAILPATEGWSQTLQEALASAYSGNPRLLAARAAARAVDENVPQALAGWRPTVVIAGAAGYTETTTRTQATAGGAIFPVTDPTTGFVTGLGRTPQTPFSNYSDSARGTGTLQATVSQPIYRGGRTTAQTRRAENQVYAQRARLLIAEQEVLFESVRAYVFFIRDQEEVRLNTNNVQVLERQLQATNERFRVGEITRTDVAQAESRLALARFQLDQAQGVAQSSRANFLRWTGLEPLRVTAPPPLAPPVRSQQEAVRFATENNPTVVATVFDEAAARDQIDVQFANLLPQVTANGSAFRLDNNAQRGSRQTGAQVTLNLNVPLYQGGAEHALVRQARQQAQQARQQVADARRVAAQQATEAWETLGSSRAQVESVRAQIRAQEIALDGVQREAIVGSRTTLDVLNAEQELLQARVNLVRSLATLINASYAVATTMGRLTAQDLGLPVQIYDPRNYYNAVRDRWFGTGDFSEGAGGSPPPPQGVVQVQTLPPTASGRTAP</sequence>
<keyword evidence="3" id="KW-0813">Transport</keyword>
<keyword evidence="5" id="KW-0812">Transmembrane</keyword>
<organism evidence="10 11">
    <name type="scientific">Roseomonas fluvialis</name>
    <dbReference type="NCBI Taxonomy" id="1750527"/>
    <lineage>
        <taxon>Bacteria</taxon>
        <taxon>Pseudomonadati</taxon>
        <taxon>Pseudomonadota</taxon>
        <taxon>Alphaproteobacteria</taxon>
        <taxon>Acetobacterales</taxon>
        <taxon>Roseomonadaceae</taxon>
        <taxon>Roseomonas</taxon>
    </lineage>
</organism>
<feature type="compositionally biased region" description="Low complexity" evidence="9">
    <location>
        <begin position="493"/>
        <end position="502"/>
    </location>
</feature>
<evidence type="ECO:0000313" key="10">
    <source>
        <dbReference type="EMBL" id="BDG72735.1"/>
    </source>
</evidence>
<evidence type="ECO:0000256" key="7">
    <source>
        <dbReference type="ARBA" id="ARBA00023237"/>
    </source>
</evidence>
<keyword evidence="11" id="KW-1185">Reference proteome</keyword>